<dbReference type="GO" id="GO:0000724">
    <property type="term" value="P:double-strand break repair via homologous recombination"/>
    <property type="evidence" value="ECO:0007669"/>
    <property type="project" value="InterPro"/>
</dbReference>
<evidence type="ECO:0000313" key="7">
    <source>
        <dbReference type="Proteomes" id="UP000075902"/>
    </source>
</evidence>
<dbReference type="SUPFAM" id="SSF81872">
    <property type="entry name" value="BRCA2 helical domain"/>
    <property type="match status" value="1"/>
</dbReference>
<dbReference type="Proteomes" id="UP000075902">
    <property type="component" value="Unassembled WGS sequence"/>
</dbReference>
<dbReference type="Pfam" id="PF09103">
    <property type="entry name" value="BRCA-2_OB1"/>
    <property type="match status" value="1"/>
</dbReference>
<feature type="domain" description="BRCA2 OB3" evidence="4">
    <location>
        <begin position="974"/>
        <end position="1117"/>
    </location>
</feature>
<dbReference type="GO" id="GO:0005634">
    <property type="term" value="C:nucleus"/>
    <property type="evidence" value="ECO:0007669"/>
    <property type="project" value="TreeGrafter"/>
</dbReference>
<dbReference type="InterPro" id="IPR015187">
    <property type="entry name" value="BRCA2_OB_1"/>
</dbReference>
<feature type="compositionally biased region" description="Polar residues" evidence="2">
    <location>
        <begin position="1128"/>
        <end position="1145"/>
    </location>
</feature>
<dbReference type="STRING" id="34690.A0A182UFL4"/>
<evidence type="ECO:0000259" key="3">
    <source>
        <dbReference type="Pfam" id="PF09103"/>
    </source>
</evidence>
<feature type="region of interest" description="Disordered" evidence="2">
    <location>
        <begin position="275"/>
        <end position="302"/>
    </location>
</feature>
<keyword evidence="7" id="KW-1185">Reference proteome</keyword>
<sequence>MDEVPASPVAVKRKKFRRKQGPLFKRAKKVSAGESFADDGSSYEQHSECASDVQVTEAELPEAARMLSTFYYDEDIEQLETVQANPLASAILLEKANAIPGPSKVLSRQFVAYSTEQFLTVTELAKRAKDGEENDFAPPQEYKAPSTIKPHNYSFTQMDIDTQMIDLFEAADLLTGPGIDHTPPKLPLPLPELLRADTDGKDTVPAKLSSNTSINETSIKLIEPDVAPDERSLVQRILDDFRLEDSETCSMELDLSLIQSDSVRRSNDAAISDSVLGENAPKLKETRHKRRLSPAHDEPILTPKKKLRSNQLHPLVPFQTSTPASTVGESVKLTTKQTKEPTPPAHDVDAFFSQLDDHEFQELFCVQQMGKKPNKLLSKFDQCSDAIPAKPAAKMQPAGSDWDDSFSEILPNLPASDESDGKRRSVLVSLPPEHVQQARREELEKQMQYIASKPTDACRPRLFEFCSKKQQKNRVAIREFVGGAVPRTAGVLTAAMNVTLENAMEYRFNVAEYYGESVSFSNTAGIPLGTDGKAGCLLMDANSTIGVEEMRCAFLAAPGIDPRLVPQGWVENAWRWIVCKLSAYERNFSTHLQGALSPENVFQQLQYRYHVEIDSARRSALRKMLEKDDIPNRRMVLFVSNIVHNDAASAVGMGLELSDGWYSVRTEIDYPLAAAVRAGRIVPGTKLMIQGAELCNHKDGCSPLEVPLDVRLKIATNATRRVRWSVRLGYYHHPVPFLIGCNTIHDRGGLIARVRALIVRVYPLMYVEKSSSEGQGSVLRSERMQQRHSRRNDANQLENLHKLYNRVQEEIERERAANSVKRNVRVTESTTAAELQECLENGLDASFLDFELTRSQQLVIEQFQQRQQEQLQSEINRRVKALLAKSTIRPTVTALLKVRLMDRAQPAGSFVLSIWRPTDDVRALLQEQAYVEFGNVTANGTKNNDVQLTAHKATTYRRVKDDLVVEQQGHSSSRTVTPIASIDAASFRPPFGEFDTVGVVVRVGPAETKKFQSIYLADTAMNLLCINFWHGLGEYAYDDVVQERRLLCVSNLQWRTFSRQPAVGVPQSFATEYTTFTEQHARHGHLRAEWDRCQLQLDAIDRDRFFEQCGERLGELVAVAGSSTPNVGTPYGQRSVSRLPQTSTPVGVGSHSAAKRKIETLASIYPASPPKLSPIVIGRNATLRRGFKTPARMEERENHPGVS</sequence>
<dbReference type="PANTHER" id="PTHR11289:SF0">
    <property type="entry name" value="BREAST CANCER TYPE 2 SUSCEPTIBILITY PROTEIN"/>
    <property type="match status" value="1"/>
</dbReference>
<dbReference type="EnsemblMetazoa" id="AMEC019514-RA">
    <property type="protein sequence ID" value="AMEC019514-PA"/>
    <property type="gene ID" value="AMEC019514"/>
</dbReference>
<dbReference type="GO" id="GO:0006355">
    <property type="term" value="P:regulation of DNA-templated transcription"/>
    <property type="evidence" value="ECO:0007669"/>
    <property type="project" value="TreeGrafter"/>
</dbReference>
<dbReference type="VEuPathDB" id="VectorBase:AMEC019514"/>
<dbReference type="Pfam" id="PF09169">
    <property type="entry name" value="BRCA-2_helical"/>
    <property type="match status" value="1"/>
</dbReference>
<proteinExistence type="predicted"/>
<dbReference type="CDD" id="cd04495">
    <property type="entry name" value="BRCA2DBD_OB3"/>
    <property type="match status" value="1"/>
</dbReference>
<dbReference type="AlphaFoldDB" id="A0A182UFL4"/>
<dbReference type="Gene3D" id="2.40.50.140">
    <property type="entry name" value="Nucleic acid-binding proteins"/>
    <property type="match status" value="4"/>
</dbReference>
<dbReference type="InterPro" id="IPR015525">
    <property type="entry name" value="BRCA2"/>
</dbReference>
<evidence type="ECO:0000313" key="6">
    <source>
        <dbReference type="EnsemblMetazoa" id="AMEC019514-PA"/>
    </source>
</evidence>
<accession>A0A182UFL4</accession>
<keyword evidence="1" id="KW-0175">Coiled coil</keyword>
<feature type="coiled-coil region" evidence="1">
    <location>
        <begin position="790"/>
        <end position="817"/>
    </location>
</feature>
<feature type="region of interest" description="Disordered" evidence="2">
    <location>
        <begin position="1128"/>
        <end position="1149"/>
    </location>
</feature>
<feature type="domain" description="Breast cancer type 2 susceptibility protein helical" evidence="5">
    <location>
        <begin position="443"/>
        <end position="615"/>
    </location>
</feature>
<dbReference type="SUPFAM" id="SSF50249">
    <property type="entry name" value="Nucleic acid-binding proteins"/>
    <property type="match status" value="3"/>
</dbReference>
<evidence type="ECO:0000259" key="4">
    <source>
        <dbReference type="Pfam" id="PF09104"/>
    </source>
</evidence>
<dbReference type="Pfam" id="PF09104">
    <property type="entry name" value="BRCA-2_OB3"/>
    <property type="match status" value="1"/>
</dbReference>
<dbReference type="Pfam" id="PF21318">
    <property type="entry name" value="BRCA2DBD_OB2"/>
    <property type="match status" value="1"/>
</dbReference>
<evidence type="ECO:0000256" key="2">
    <source>
        <dbReference type="SAM" id="MobiDB-lite"/>
    </source>
</evidence>
<dbReference type="InterPro" id="IPR015252">
    <property type="entry name" value="BRCA2_hlx"/>
</dbReference>
<evidence type="ECO:0000259" key="5">
    <source>
        <dbReference type="Pfam" id="PF09169"/>
    </source>
</evidence>
<feature type="region of interest" description="Disordered" evidence="2">
    <location>
        <begin position="29"/>
        <end position="49"/>
    </location>
</feature>
<dbReference type="PANTHER" id="PTHR11289">
    <property type="entry name" value="BREAST CANCER TYPE 2 SUSCEPTIBILITY PROTEIN BRCA2"/>
    <property type="match status" value="1"/>
</dbReference>
<organism evidence="6 7">
    <name type="scientific">Anopheles melas</name>
    <dbReference type="NCBI Taxonomy" id="34690"/>
    <lineage>
        <taxon>Eukaryota</taxon>
        <taxon>Metazoa</taxon>
        <taxon>Ecdysozoa</taxon>
        <taxon>Arthropoda</taxon>
        <taxon>Hexapoda</taxon>
        <taxon>Insecta</taxon>
        <taxon>Pterygota</taxon>
        <taxon>Neoptera</taxon>
        <taxon>Endopterygota</taxon>
        <taxon>Diptera</taxon>
        <taxon>Nematocera</taxon>
        <taxon>Culicoidea</taxon>
        <taxon>Culicidae</taxon>
        <taxon>Anophelinae</taxon>
        <taxon>Anopheles</taxon>
    </lineage>
</organism>
<dbReference type="InterPro" id="IPR036315">
    <property type="entry name" value="BRCA2_hlx_sf"/>
</dbReference>
<protein>
    <recommendedName>
        <fullName evidence="8">Tower domain-containing protein</fullName>
    </recommendedName>
</protein>
<reference evidence="6" key="2">
    <citation type="submission" date="2020-05" db="UniProtKB">
        <authorList>
            <consortium name="EnsemblMetazoa"/>
        </authorList>
    </citation>
    <scope>IDENTIFICATION</scope>
    <source>
        <strain evidence="6">CM1001059</strain>
    </source>
</reference>
<reference evidence="7" key="1">
    <citation type="submission" date="2014-01" db="EMBL/GenBank/DDBJ databases">
        <title>The Genome Sequence of Anopheles melas CM1001059_A (V2).</title>
        <authorList>
            <consortium name="The Broad Institute Genomics Platform"/>
            <person name="Neafsey D.E."/>
            <person name="Besansky N."/>
            <person name="Howell P."/>
            <person name="Walton C."/>
            <person name="Young S.K."/>
            <person name="Zeng Q."/>
            <person name="Gargeya S."/>
            <person name="Fitzgerald M."/>
            <person name="Haas B."/>
            <person name="Abouelleil A."/>
            <person name="Allen A.W."/>
            <person name="Alvarado L."/>
            <person name="Arachchi H.M."/>
            <person name="Berlin A.M."/>
            <person name="Chapman S.B."/>
            <person name="Gainer-Dewar J."/>
            <person name="Goldberg J."/>
            <person name="Griggs A."/>
            <person name="Gujja S."/>
            <person name="Hansen M."/>
            <person name="Howarth C."/>
            <person name="Imamovic A."/>
            <person name="Ireland A."/>
            <person name="Larimer J."/>
            <person name="McCowan C."/>
            <person name="Murphy C."/>
            <person name="Pearson M."/>
            <person name="Poon T.W."/>
            <person name="Priest M."/>
            <person name="Roberts A."/>
            <person name="Saif S."/>
            <person name="Shea T."/>
            <person name="Sisk P."/>
            <person name="Sykes S."/>
            <person name="Wortman J."/>
            <person name="Nusbaum C."/>
            <person name="Birren B."/>
        </authorList>
    </citation>
    <scope>NUCLEOTIDE SEQUENCE [LARGE SCALE GENOMIC DNA]</scope>
    <source>
        <strain evidence="7">CM1001059</strain>
    </source>
</reference>
<evidence type="ECO:0008006" key="8">
    <source>
        <dbReference type="Google" id="ProtNLM"/>
    </source>
</evidence>
<evidence type="ECO:0000256" key="1">
    <source>
        <dbReference type="SAM" id="Coils"/>
    </source>
</evidence>
<dbReference type="InterPro" id="IPR012340">
    <property type="entry name" value="NA-bd_OB-fold"/>
</dbReference>
<dbReference type="InterPro" id="IPR015188">
    <property type="entry name" value="BRCA2_OB_3"/>
</dbReference>
<feature type="domain" description="BRCA2 OB1" evidence="3">
    <location>
        <begin position="619"/>
        <end position="732"/>
    </location>
</feature>
<dbReference type="CDD" id="cd04493">
    <property type="entry name" value="BRCA2DBD_OB1"/>
    <property type="match status" value="1"/>
</dbReference>
<name>A0A182UFL4_9DIPT</name>
<dbReference type="SUPFAM" id="SSF81878">
    <property type="entry name" value="BRCA2 tower domain"/>
    <property type="match status" value="1"/>
</dbReference>